<dbReference type="InterPro" id="IPR029063">
    <property type="entry name" value="SAM-dependent_MTases_sf"/>
</dbReference>
<proteinExistence type="inferred from homology"/>
<evidence type="ECO:0000256" key="9">
    <source>
        <dbReference type="ARBA" id="ARBA00030757"/>
    </source>
</evidence>
<keyword evidence="13" id="KW-1185">Reference proteome</keyword>
<evidence type="ECO:0000256" key="11">
    <source>
        <dbReference type="ARBA" id="ARBA00031350"/>
    </source>
</evidence>
<evidence type="ECO:0000256" key="4">
    <source>
        <dbReference type="ARBA" id="ARBA00013346"/>
    </source>
</evidence>
<dbReference type="RefSeq" id="WP_318786840.1">
    <property type="nucleotide sequence ID" value="NZ_JADBEK010000001.1"/>
</dbReference>
<dbReference type="Pfam" id="PF01135">
    <property type="entry name" value="PCMT"/>
    <property type="match status" value="1"/>
</dbReference>
<evidence type="ECO:0000256" key="3">
    <source>
        <dbReference type="ARBA" id="ARBA00011890"/>
    </source>
</evidence>
<dbReference type="EC" id="2.1.1.77" evidence="3"/>
<evidence type="ECO:0000313" key="12">
    <source>
        <dbReference type="EMBL" id="MBE1584379.1"/>
    </source>
</evidence>
<comment type="subcellular location">
    <subcellularLocation>
        <location evidence="1">Cytoplasm</location>
    </subcellularLocation>
</comment>
<dbReference type="Gene3D" id="3.40.50.150">
    <property type="entry name" value="Vaccinia Virus protein VP39"/>
    <property type="match status" value="1"/>
</dbReference>
<comment type="caution">
    <text evidence="12">The sequence shown here is derived from an EMBL/GenBank/DDBJ whole genome shotgun (WGS) entry which is preliminary data.</text>
</comment>
<reference evidence="12 13" key="1">
    <citation type="submission" date="2020-10" db="EMBL/GenBank/DDBJ databases">
        <title>Sequencing the genomes of 1000 actinobacteria strains.</title>
        <authorList>
            <person name="Klenk H.-P."/>
        </authorList>
    </citation>
    <scope>NUCLEOTIDE SEQUENCE [LARGE SCALE GENOMIC DNA]</scope>
    <source>
        <strain evidence="12 13">DSM 43173</strain>
    </source>
</reference>
<comment type="similarity">
    <text evidence="2">Belongs to the methyltransferase superfamily. L-isoaspartyl/D-aspartyl protein methyltransferase family.</text>
</comment>
<evidence type="ECO:0000256" key="1">
    <source>
        <dbReference type="ARBA" id="ARBA00004496"/>
    </source>
</evidence>
<gene>
    <name evidence="12" type="ORF">H4W80_002637</name>
</gene>
<name>A0ABR9LUQ2_9ACTN</name>
<evidence type="ECO:0000256" key="2">
    <source>
        <dbReference type="ARBA" id="ARBA00005369"/>
    </source>
</evidence>
<dbReference type="EMBL" id="JADBEK010000001">
    <property type="protein sequence ID" value="MBE1584379.1"/>
    <property type="molecule type" value="Genomic_DNA"/>
</dbReference>
<protein>
    <recommendedName>
        <fullName evidence="4">Protein-L-isoaspartate O-methyltransferase</fullName>
        <ecNumber evidence="3">2.1.1.77</ecNumber>
    </recommendedName>
    <alternativeName>
        <fullName evidence="11">L-isoaspartyl protein carboxyl methyltransferase</fullName>
    </alternativeName>
    <alternativeName>
        <fullName evidence="9">Protein L-isoaspartyl methyltransferase</fullName>
    </alternativeName>
    <alternativeName>
        <fullName evidence="10">Protein-beta-aspartate methyltransferase</fullName>
    </alternativeName>
</protein>
<accession>A0ABR9LUQ2</accession>
<dbReference type="SUPFAM" id="SSF53335">
    <property type="entry name" value="S-adenosyl-L-methionine-dependent methyltransferases"/>
    <property type="match status" value="1"/>
</dbReference>
<evidence type="ECO:0000256" key="8">
    <source>
        <dbReference type="ARBA" id="ARBA00022691"/>
    </source>
</evidence>
<keyword evidence="8" id="KW-0949">S-adenosyl-L-methionine</keyword>
<evidence type="ECO:0000256" key="6">
    <source>
        <dbReference type="ARBA" id="ARBA00022603"/>
    </source>
</evidence>
<dbReference type="Proteomes" id="UP000633509">
    <property type="component" value="Unassembled WGS sequence"/>
</dbReference>
<keyword evidence="5" id="KW-0963">Cytoplasm</keyword>
<organism evidence="12 13">
    <name type="scientific">Nonomuraea angiospora</name>
    <dbReference type="NCBI Taxonomy" id="46172"/>
    <lineage>
        <taxon>Bacteria</taxon>
        <taxon>Bacillati</taxon>
        <taxon>Actinomycetota</taxon>
        <taxon>Actinomycetes</taxon>
        <taxon>Streptosporangiales</taxon>
        <taxon>Streptosporangiaceae</taxon>
        <taxon>Nonomuraea</taxon>
    </lineage>
</organism>
<evidence type="ECO:0000256" key="10">
    <source>
        <dbReference type="ARBA" id="ARBA00031323"/>
    </source>
</evidence>
<keyword evidence="7" id="KW-0808">Transferase</keyword>
<dbReference type="PANTHER" id="PTHR11579">
    <property type="entry name" value="PROTEIN-L-ISOASPARTATE O-METHYLTRANSFERASE"/>
    <property type="match status" value="1"/>
</dbReference>
<keyword evidence="6" id="KW-0489">Methyltransferase</keyword>
<evidence type="ECO:0000256" key="7">
    <source>
        <dbReference type="ARBA" id="ARBA00022679"/>
    </source>
</evidence>
<sequence length="135" mass="14196">MTTDTLPSESPDRLRADMVAELKEGAWIRSPHAEAALAKVPREKFAPEAPSIAAAYSPMDTVVTKRDASGKATSSVSAPWLQAEMLEAAQLTRGARVLEIGSGGYNAALIAEIVGPEGLVVTVDIFSVKSGVLNF</sequence>
<evidence type="ECO:0000256" key="5">
    <source>
        <dbReference type="ARBA" id="ARBA00022490"/>
    </source>
</evidence>
<dbReference type="InterPro" id="IPR000682">
    <property type="entry name" value="PCMT"/>
</dbReference>
<evidence type="ECO:0000313" key="13">
    <source>
        <dbReference type="Proteomes" id="UP000633509"/>
    </source>
</evidence>
<dbReference type="PANTHER" id="PTHR11579:SF0">
    <property type="entry name" value="PROTEIN-L-ISOASPARTATE(D-ASPARTATE) O-METHYLTRANSFERASE"/>
    <property type="match status" value="1"/>
</dbReference>